<dbReference type="OrthoDB" id="5975154at2759"/>
<dbReference type="GO" id="GO:0005230">
    <property type="term" value="F:extracellular ligand-gated monoatomic ion channel activity"/>
    <property type="evidence" value="ECO:0007669"/>
    <property type="project" value="InterPro"/>
</dbReference>
<feature type="domain" description="Neurotransmitter-gated ion-channel ligand-binding" evidence="1">
    <location>
        <begin position="13"/>
        <end position="98"/>
    </location>
</feature>
<dbReference type="Proteomes" id="UP000691718">
    <property type="component" value="Unassembled WGS sequence"/>
</dbReference>
<sequence length="117" mass="14030">MENRFPSLPWDRELRKDLLSNYNKLLSPDANNTQVSLKFMLNSFYFDDKEEIVTMDSWLFLRWNDSRLTWNPKSYDGITEVLLSSLIIWNPSLKIFTIAYEDEKQAQLLILLQYLMK</sequence>
<evidence type="ECO:0000259" key="1">
    <source>
        <dbReference type="Pfam" id="PF02931"/>
    </source>
</evidence>
<reference evidence="2" key="1">
    <citation type="submission" date="2021-04" db="EMBL/GenBank/DDBJ databases">
        <authorList>
            <person name="Tunstrom K."/>
        </authorList>
    </citation>
    <scope>NUCLEOTIDE SEQUENCE</scope>
</reference>
<dbReference type="AlphaFoldDB" id="A0A8S3Y8W9"/>
<dbReference type="GO" id="GO:0016020">
    <property type="term" value="C:membrane"/>
    <property type="evidence" value="ECO:0007669"/>
    <property type="project" value="InterPro"/>
</dbReference>
<accession>A0A8S3Y8W9</accession>
<proteinExistence type="predicted"/>
<name>A0A8S3Y8W9_PARAO</name>
<dbReference type="Pfam" id="PF02931">
    <property type="entry name" value="Neur_chan_LBD"/>
    <property type="match status" value="1"/>
</dbReference>
<organism evidence="2 3">
    <name type="scientific">Parnassius apollo</name>
    <name type="common">Apollo butterfly</name>
    <name type="synonym">Papilio apollo</name>
    <dbReference type="NCBI Taxonomy" id="110799"/>
    <lineage>
        <taxon>Eukaryota</taxon>
        <taxon>Metazoa</taxon>
        <taxon>Ecdysozoa</taxon>
        <taxon>Arthropoda</taxon>
        <taxon>Hexapoda</taxon>
        <taxon>Insecta</taxon>
        <taxon>Pterygota</taxon>
        <taxon>Neoptera</taxon>
        <taxon>Endopterygota</taxon>
        <taxon>Lepidoptera</taxon>
        <taxon>Glossata</taxon>
        <taxon>Ditrysia</taxon>
        <taxon>Papilionoidea</taxon>
        <taxon>Papilionidae</taxon>
        <taxon>Parnassiinae</taxon>
        <taxon>Parnassini</taxon>
        <taxon>Parnassius</taxon>
        <taxon>Parnassius</taxon>
    </lineage>
</organism>
<evidence type="ECO:0000313" key="3">
    <source>
        <dbReference type="Proteomes" id="UP000691718"/>
    </source>
</evidence>
<gene>
    <name evidence="2" type="ORF">PAPOLLO_LOCUS27496</name>
</gene>
<dbReference type="InterPro" id="IPR006202">
    <property type="entry name" value="Neur_chan_lig-bd"/>
</dbReference>
<dbReference type="EMBL" id="CAJQZP010001668">
    <property type="protein sequence ID" value="CAG5058234.1"/>
    <property type="molecule type" value="Genomic_DNA"/>
</dbReference>
<keyword evidence="3" id="KW-1185">Reference proteome</keyword>
<protein>
    <submittedName>
        <fullName evidence="2">(apollo) hypothetical protein</fullName>
    </submittedName>
</protein>
<comment type="caution">
    <text evidence="2">The sequence shown here is derived from an EMBL/GenBank/DDBJ whole genome shotgun (WGS) entry which is preliminary data.</text>
</comment>
<evidence type="ECO:0000313" key="2">
    <source>
        <dbReference type="EMBL" id="CAG5058234.1"/>
    </source>
</evidence>